<sequence>MGIRQIGQDVPLAEPSESIPNPHEEPGGCVIPAPSPEGVLLGIRRGFRSASIPFLETRIPTDTLPQNLMKKLSLPEQEFLVQKRRWLKTPFPAQVAAIVQRVIEDRKDRPITHAICLGVGPGPIIQFILFSQIVAQLGIAFPGLLKNLTVQDPMMKPEMRAMFINHGCCRVVDNPAAFEPELLHTNTFLMSCFIGSGNLRRGLERSQTKELALFVGDGDEFLSGAEGSYTTSREELESIGPLFDEDLCNHEDVPTDRVRKRYLGGGSFTGLAGLDIWWKPVRSEAERLAIIFDKARIIGFPEGKRGFENVYDAGYSQLPKLMRERIIYSFIAARLDKDVRSFKDYYLGYMKAVEGVGFVDKLKLYEMGFRRWISIVKDDKQEQRTWQEYVEGKRWLVGQRKVLTPGWAFGRV</sequence>
<evidence type="ECO:0000313" key="3">
    <source>
        <dbReference type="Proteomes" id="UP001595075"/>
    </source>
</evidence>
<keyword evidence="3" id="KW-1185">Reference proteome</keyword>
<reference evidence="2 3" key="1">
    <citation type="journal article" date="2024" name="Commun. Biol.">
        <title>Comparative genomic analysis of thermophilic fungi reveals convergent evolutionary adaptations and gene losses.</title>
        <authorList>
            <person name="Steindorff A.S."/>
            <person name="Aguilar-Pontes M.V."/>
            <person name="Robinson A.J."/>
            <person name="Andreopoulos B."/>
            <person name="LaButti K."/>
            <person name="Kuo A."/>
            <person name="Mondo S."/>
            <person name="Riley R."/>
            <person name="Otillar R."/>
            <person name="Haridas S."/>
            <person name="Lipzen A."/>
            <person name="Grimwood J."/>
            <person name="Schmutz J."/>
            <person name="Clum A."/>
            <person name="Reid I.D."/>
            <person name="Moisan M.C."/>
            <person name="Butler G."/>
            <person name="Nguyen T.T.M."/>
            <person name="Dewar K."/>
            <person name="Conant G."/>
            <person name="Drula E."/>
            <person name="Henrissat B."/>
            <person name="Hansel C."/>
            <person name="Singer S."/>
            <person name="Hutchinson M.I."/>
            <person name="de Vries R.P."/>
            <person name="Natvig D.O."/>
            <person name="Powell A.J."/>
            <person name="Tsang A."/>
            <person name="Grigoriev I.V."/>
        </authorList>
    </citation>
    <scope>NUCLEOTIDE SEQUENCE [LARGE SCALE GENOMIC DNA]</scope>
    <source>
        <strain evidence="2 3">CBS 494.80</strain>
    </source>
</reference>
<gene>
    <name evidence="2" type="ORF">VTL71DRAFT_13335</name>
</gene>
<feature type="region of interest" description="Disordered" evidence="1">
    <location>
        <begin position="1"/>
        <end position="26"/>
    </location>
</feature>
<proteinExistence type="predicted"/>
<dbReference type="Proteomes" id="UP001595075">
    <property type="component" value="Unassembled WGS sequence"/>
</dbReference>
<evidence type="ECO:0000313" key="2">
    <source>
        <dbReference type="EMBL" id="KAL2070309.1"/>
    </source>
</evidence>
<organism evidence="2 3">
    <name type="scientific">Oculimacula yallundae</name>
    <dbReference type="NCBI Taxonomy" id="86028"/>
    <lineage>
        <taxon>Eukaryota</taxon>
        <taxon>Fungi</taxon>
        <taxon>Dikarya</taxon>
        <taxon>Ascomycota</taxon>
        <taxon>Pezizomycotina</taxon>
        <taxon>Leotiomycetes</taxon>
        <taxon>Helotiales</taxon>
        <taxon>Ploettnerulaceae</taxon>
        <taxon>Oculimacula</taxon>
    </lineage>
</organism>
<name>A0ABR4CMC9_9HELO</name>
<comment type="caution">
    <text evidence="2">The sequence shown here is derived from an EMBL/GenBank/DDBJ whole genome shotgun (WGS) entry which is preliminary data.</text>
</comment>
<dbReference type="EMBL" id="JAZHXI010000006">
    <property type="protein sequence ID" value="KAL2070309.1"/>
    <property type="molecule type" value="Genomic_DNA"/>
</dbReference>
<evidence type="ECO:0000256" key="1">
    <source>
        <dbReference type="SAM" id="MobiDB-lite"/>
    </source>
</evidence>
<accession>A0ABR4CMC9</accession>
<protein>
    <submittedName>
        <fullName evidence="2">Uncharacterized protein</fullName>
    </submittedName>
</protein>